<proteinExistence type="inferred from homology"/>
<protein>
    <submittedName>
        <fullName evidence="4">2A78: carboxylate/amino acid/amine transporter</fullName>
    </submittedName>
</protein>
<feature type="domain" description="EamA" evidence="3">
    <location>
        <begin position="149"/>
        <end position="274"/>
    </location>
</feature>
<dbReference type="GO" id="GO:0016020">
    <property type="term" value="C:membrane"/>
    <property type="evidence" value="ECO:0007669"/>
    <property type="project" value="InterPro"/>
</dbReference>
<dbReference type="Pfam" id="PF00892">
    <property type="entry name" value="EamA"/>
    <property type="match status" value="2"/>
</dbReference>
<dbReference type="PANTHER" id="PTHR22911">
    <property type="entry name" value="ACYL-MALONYL CONDENSING ENZYME-RELATED"/>
    <property type="match status" value="1"/>
</dbReference>
<name>A0A517DP64_9FIRM</name>
<feature type="transmembrane region" description="Helical" evidence="2">
    <location>
        <begin position="41"/>
        <end position="60"/>
    </location>
</feature>
<accession>A0A517DP64</accession>
<reference evidence="4 5" key="1">
    <citation type="submission" date="2019-02" db="EMBL/GenBank/DDBJ databases">
        <title>Closed genome of Sporomusa termitida DSM 4440.</title>
        <authorList>
            <person name="Poehlein A."/>
            <person name="Daniel R."/>
        </authorList>
    </citation>
    <scope>NUCLEOTIDE SEQUENCE [LARGE SCALE GENOMIC DNA]</scope>
    <source>
        <strain evidence="4 5">DSM 4440</strain>
    </source>
</reference>
<feature type="transmembrane region" description="Helical" evidence="2">
    <location>
        <begin position="97"/>
        <end position="115"/>
    </location>
</feature>
<evidence type="ECO:0000256" key="1">
    <source>
        <dbReference type="ARBA" id="ARBA00007362"/>
    </source>
</evidence>
<dbReference type="InterPro" id="IPR000620">
    <property type="entry name" value="EamA_dom"/>
</dbReference>
<keyword evidence="2" id="KW-1133">Transmembrane helix</keyword>
<feature type="transmembrane region" description="Helical" evidence="2">
    <location>
        <begin position="72"/>
        <end position="91"/>
    </location>
</feature>
<keyword evidence="5" id="KW-1185">Reference proteome</keyword>
<keyword evidence="2" id="KW-0812">Transmembrane</keyword>
<dbReference type="RefSeq" id="WP_144348840.1">
    <property type="nucleotide sequence ID" value="NZ_CP036259.1"/>
</dbReference>
<organism evidence="4 5">
    <name type="scientific">Sporomusa termitida</name>
    <dbReference type="NCBI Taxonomy" id="2377"/>
    <lineage>
        <taxon>Bacteria</taxon>
        <taxon>Bacillati</taxon>
        <taxon>Bacillota</taxon>
        <taxon>Negativicutes</taxon>
        <taxon>Selenomonadales</taxon>
        <taxon>Sporomusaceae</taxon>
        <taxon>Sporomusa</taxon>
    </lineage>
</organism>
<dbReference type="EMBL" id="CP036259">
    <property type="protein sequence ID" value="QDR79151.1"/>
    <property type="molecule type" value="Genomic_DNA"/>
</dbReference>
<evidence type="ECO:0000259" key="3">
    <source>
        <dbReference type="Pfam" id="PF00892"/>
    </source>
</evidence>
<feature type="transmembrane region" description="Helical" evidence="2">
    <location>
        <begin position="202"/>
        <end position="223"/>
    </location>
</feature>
<evidence type="ECO:0000313" key="4">
    <source>
        <dbReference type="EMBL" id="QDR79151.1"/>
    </source>
</evidence>
<dbReference type="PANTHER" id="PTHR22911:SF79">
    <property type="entry name" value="MOBA-LIKE NTP TRANSFERASE DOMAIN-CONTAINING PROTEIN"/>
    <property type="match status" value="1"/>
</dbReference>
<feature type="transmembrane region" description="Helical" evidence="2">
    <location>
        <begin position="260"/>
        <end position="279"/>
    </location>
</feature>
<feature type="transmembrane region" description="Helical" evidence="2">
    <location>
        <begin position="235"/>
        <end position="254"/>
    </location>
</feature>
<dbReference type="KEGG" id="sted:SPTER_04190"/>
<dbReference type="Proteomes" id="UP000320776">
    <property type="component" value="Chromosome"/>
</dbReference>
<feature type="domain" description="EamA" evidence="3">
    <location>
        <begin position="15"/>
        <end position="139"/>
    </location>
</feature>
<evidence type="ECO:0000313" key="5">
    <source>
        <dbReference type="Proteomes" id="UP000320776"/>
    </source>
</evidence>
<dbReference type="InterPro" id="IPR037185">
    <property type="entry name" value="EmrE-like"/>
</dbReference>
<keyword evidence="2" id="KW-0472">Membrane</keyword>
<feature type="transmembrane region" description="Helical" evidence="2">
    <location>
        <begin position="177"/>
        <end position="196"/>
    </location>
</feature>
<dbReference type="SUPFAM" id="SSF103481">
    <property type="entry name" value="Multidrug resistance efflux transporter EmrE"/>
    <property type="match status" value="2"/>
</dbReference>
<dbReference type="AlphaFoldDB" id="A0A517DP64"/>
<sequence length="290" mass="30278">MLNWLQSFTLSERLKGVFLLAVTAVLLSTSGLGIKWIDWNPLAIAGARSGVAALVIWAAFRHSPISWNKAAVIGGVAYAAMMLTFVTAVKLTTAANVILLQYTCPVYVAILGAVFLNEKPGWQDLVTIGAVVGGMVLFFQEQMSADGLAGNLLAILSGVSMAVMTVAMRLQKEGSPFGSVLLGNGLTFFCGLPFIFSGSPGAGGWAAIVALGCVQIGLAYVLYSLAIKYVTALEASIITMIEPILNPLWVFLLLGEGPGFWSLVGGGIILLAIAGRYIIPAIKPQAAAGG</sequence>
<dbReference type="OrthoDB" id="9814731at2"/>
<gene>
    <name evidence="4" type="ORF">SPTER_04190</name>
</gene>
<evidence type="ECO:0000256" key="2">
    <source>
        <dbReference type="SAM" id="Phobius"/>
    </source>
</evidence>
<comment type="similarity">
    <text evidence="1">Belongs to the EamA transporter family.</text>
</comment>
<feature type="transmembrane region" description="Helical" evidence="2">
    <location>
        <begin position="152"/>
        <end position="170"/>
    </location>
</feature>